<organism evidence="6 7">
    <name type="scientific">Candidatus Thermofonsia Clade 1 bacterium</name>
    <dbReference type="NCBI Taxonomy" id="2364210"/>
    <lineage>
        <taxon>Bacteria</taxon>
        <taxon>Bacillati</taxon>
        <taxon>Chloroflexota</taxon>
        <taxon>Candidatus Thermofontia</taxon>
        <taxon>Candidatus Thermofonsia Clade 1</taxon>
    </lineage>
</organism>
<name>A0A2M8PD84_9CHLR</name>
<evidence type="ECO:0000256" key="1">
    <source>
        <dbReference type="ARBA" id="ARBA00022741"/>
    </source>
</evidence>
<dbReference type="GO" id="GO:0005525">
    <property type="term" value="F:GTP binding"/>
    <property type="evidence" value="ECO:0007669"/>
    <property type="project" value="UniProtKB-KW"/>
</dbReference>
<evidence type="ECO:0000256" key="3">
    <source>
        <dbReference type="SAM" id="Coils"/>
    </source>
</evidence>
<dbReference type="AlphaFoldDB" id="A0A2M8PD84"/>
<keyword evidence="4" id="KW-0472">Membrane</keyword>
<dbReference type="InterPro" id="IPR051943">
    <property type="entry name" value="TRAFAC_Dynamin-like_GTPase"/>
</dbReference>
<dbReference type="Proteomes" id="UP000229681">
    <property type="component" value="Unassembled WGS sequence"/>
</dbReference>
<dbReference type="NCBIfam" id="TIGR00231">
    <property type="entry name" value="small_GTP"/>
    <property type="match status" value="1"/>
</dbReference>
<dbReference type="PANTHER" id="PTHR43681">
    <property type="entry name" value="TRANSMEMBRANE GTPASE FZO"/>
    <property type="match status" value="1"/>
</dbReference>
<comment type="caution">
    <text evidence="6">The sequence shown here is derived from an EMBL/GenBank/DDBJ whole genome shotgun (WGS) entry which is preliminary data.</text>
</comment>
<evidence type="ECO:0000256" key="4">
    <source>
        <dbReference type="SAM" id="Phobius"/>
    </source>
</evidence>
<keyword evidence="2" id="KW-0342">GTP-binding</keyword>
<keyword evidence="1" id="KW-0547">Nucleotide-binding</keyword>
<reference evidence="6 7" key="1">
    <citation type="submission" date="2017-11" db="EMBL/GenBank/DDBJ databases">
        <title>Evolution of Phototrophy in the Chloroflexi Phylum Driven by Horizontal Gene Transfer.</title>
        <authorList>
            <person name="Ward L.M."/>
            <person name="Hemp J."/>
            <person name="Shih P.M."/>
            <person name="Mcglynn S.E."/>
            <person name="Fischer W."/>
        </authorList>
    </citation>
    <scope>NUCLEOTIDE SEQUENCE [LARGE SCALE GENOMIC DNA]</scope>
    <source>
        <strain evidence="6">JP3_13</strain>
    </source>
</reference>
<feature type="transmembrane region" description="Helical" evidence="4">
    <location>
        <begin position="471"/>
        <end position="493"/>
    </location>
</feature>
<sequence>MSNLNLPNSPAIVLEGVLAELRERLVRLLSEAAEFVGKLHGEGAQDKQRLRDAADDLREMFLLVAVIGEFNAGKSTFINALLGEPFLPMGITPTTDAIELVRYAPVANRTPKLREGAAIREWEHPGTGGTGIAIVDTPGTGSVFQQHEEIAKAFLHRSDLVIFIISAKRAFADTERLYLELARNYGKKIVVVINQADLLDESERQQVREFVRQQIDQLLGLRPPIFMVSAKQALQRAYQGGVFAALREAPAEDSTGILALAAHLRQTFEQVPPAKQKLLTRLSLLRGVLKRHEESLNARLALIGQDADAAHALEREIEQHAAGLDRQLEAALKEIRAVIDGVLLRGGRFMEKHLSIVRAAFRGIDRQKLAELFDREVLADSLTRLAAAQENYVNALVDGGRAYWRGIIERLSKLEAILREEATGMDAAQYADQRAALQAALTMADIELRAYTDHAVLEAIESNFDQNVRTFIYGTIAGIGGAFGLLVSALTAAATPGALLPPLGVITLAIGAVALPVGGGVAFLTSQRARKDALKQLEARLSELEKTYREALSRITIAERSRMTSYGKQILAPVFSQLGTLVSRYREQQTQLGFLMARVDELEKALDAL</sequence>
<dbReference type="EMBL" id="PGTM01000147">
    <property type="protein sequence ID" value="PJF35504.1"/>
    <property type="molecule type" value="Genomic_DNA"/>
</dbReference>
<dbReference type="SUPFAM" id="SSF52540">
    <property type="entry name" value="P-loop containing nucleoside triphosphate hydrolases"/>
    <property type="match status" value="1"/>
</dbReference>
<keyword evidence="4" id="KW-0812">Transmembrane</keyword>
<dbReference type="InterPro" id="IPR027417">
    <property type="entry name" value="P-loop_NTPase"/>
</dbReference>
<evidence type="ECO:0000313" key="6">
    <source>
        <dbReference type="EMBL" id="PJF35504.1"/>
    </source>
</evidence>
<gene>
    <name evidence="6" type="ORF">CUN49_10255</name>
</gene>
<evidence type="ECO:0000259" key="5">
    <source>
        <dbReference type="Pfam" id="PF01926"/>
    </source>
</evidence>
<dbReference type="PANTHER" id="PTHR43681:SF1">
    <property type="entry name" value="SARCALUMENIN"/>
    <property type="match status" value="1"/>
</dbReference>
<keyword evidence="4" id="KW-1133">Transmembrane helix</keyword>
<evidence type="ECO:0000313" key="7">
    <source>
        <dbReference type="Proteomes" id="UP000229681"/>
    </source>
</evidence>
<dbReference type="InterPro" id="IPR006073">
    <property type="entry name" value="GTP-bd"/>
</dbReference>
<evidence type="ECO:0000256" key="2">
    <source>
        <dbReference type="ARBA" id="ARBA00023134"/>
    </source>
</evidence>
<feature type="coiled-coil region" evidence="3">
    <location>
        <begin position="527"/>
        <end position="561"/>
    </location>
</feature>
<proteinExistence type="predicted"/>
<feature type="transmembrane region" description="Helical" evidence="4">
    <location>
        <begin position="505"/>
        <end position="525"/>
    </location>
</feature>
<dbReference type="Gene3D" id="3.40.50.300">
    <property type="entry name" value="P-loop containing nucleotide triphosphate hydrolases"/>
    <property type="match status" value="1"/>
</dbReference>
<feature type="domain" description="G" evidence="5">
    <location>
        <begin position="64"/>
        <end position="195"/>
    </location>
</feature>
<dbReference type="Pfam" id="PF01926">
    <property type="entry name" value="MMR_HSR1"/>
    <property type="match status" value="1"/>
</dbReference>
<accession>A0A2M8PD84</accession>
<protein>
    <recommendedName>
        <fullName evidence="5">G domain-containing protein</fullName>
    </recommendedName>
</protein>
<dbReference type="CDD" id="cd09912">
    <property type="entry name" value="DLP_2"/>
    <property type="match status" value="1"/>
</dbReference>
<keyword evidence="3" id="KW-0175">Coiled coil</keyword>
<dbReference type="InterPro" id="IPR005225">
    <property type="entry name" value="Small_GTP-bd"/>
</dbReference>